<dbReference type="InterPro" id="IPR013078">
    <property type="entry name" value="His_Pase_superF_clade-1"/>
</dbReference>
<dbReference type="Pfam" id="PF00300">
    <property type="entry name" value="His_Phos_1"/>
    <property type="match status" value="2"/>
</dbReference>
<organism evidence="2 3">
    <name type="scientific">Loigolactobacillus zhaoyuanensis</name>
    <dbReference type="NCBI Taxonomy" id="2486017"/>
    <lineage>
        <taxon>Bacteria</taxon>
        <taxon>Bacillati</taxon>
        <taxon>Bacillota</taxon>
        <taxon>Bacilli</taxon>
        <taxon>Lactobacillales</taxon>
        <taxon>Lactobacillaceae</taxon>
        <taxon>Loigolactobacillus</taxon>
    </lineage>
</organism>
<keyword evidence="3" id="KW-1185">Reference proteome</keyword>
<dbReference type="EMBL" id="JBGQPK010000040">
    <property type="protein sequence ID" value="MFL2029805.1"/>
    <property type="molecule type" value="Genomic_DNA"/>
</dbReference>
<reference evidence="2 3" key="1">
    <citation type="submission" date="2024-08" db="EMBL/GenBank/DDBJ databases">
        <authorList>
            <person name="Arias E."/>
        </authorList>
    </citation>
    <scope>NUCLEOTIDE SEQUENCE [LARGE SCALE GENOMIC DNA]</scope>
    <source>
        <strain evidence="2 3">FAM 25317</strain>
    </source>
</reference>
<dbReference type="CDD" id="cd07067">
    <property type="entry name" value="HP_PGM_like"/>
    <property type="match status" value="1"/>
</dbReference>
<dbReference type="PANTHER" id="PTHR46517">
    <property type="entry name" value="FRUCTOSE-2,6-BISPHOSPHATASE TIGAR"/>
    <property type="match status" value="1"/>
</dbReference>
<keyword evidence="1" id="KW-0378">Hydrolase</keyword>
<name>A0ABW8UET3_9LACO</name>
<sequence>MTAETTVYLVRHGQTYFNRYNRMQGWSDSPLTEQGILDAEKVGQRLAQIKFDQAYCSDTGRARSTARLILKANTSHALTEPIETPFFREEFYGYFEGMNSPEAWFLTGAGHDSKNYAEIISNYSIDASKDFMKQADPFHDAENSTEYWNRLLLGFDMLRRDNPANAKILLVSHGTTMRSIVGKFGENQFDLTKSPRNGSVTKLVLRGSEVQVDYYNRIDEGPLE</sequence>
<dbReference type="InterPro" id="IPR029033">
    <property type="entry name" value="His_PPase_superfam"/>
</dbReference>
<comment type="caution">
    <text evidence="2">The sequence shown here is derived from an EMBL/GenBank/DDBJ whole genome shotgun (WGS) entry which is preliminary data.</text>
</comment>
<protein>
    <submittedName>
        <fullName evidence="2">Histidine phosphatase family protein</fullName>
    </submittedName>
</protein>
<dbReference type="InterPro" id="IPR051695">
    <property type="entry name" value="Phosphoglycerate_Mutase"/>
</dbReference>
<evidence type="ECO:0000313" key="2">
    <source>
        <dbReference type="EMBL" id="MFL2029805.1"/>
    </source>
</evidence>
<dbReference type="Gene3D" id="3.40.50.1240">
    <property type="entry name" value="Phosphoglycerate mutase-like"/>
    <property type="match status" value="1"/>
</dbReference>
<dbReference type="RefSeq" id="WP_125550694.1">
    <property type="nucleotide sequence ID" value="NZ_JBGQPK010000040.1"/>
</dbReference>
<gene>
    <name evidence="2" type="ORF">ACEN34_09260</name>
</gene>
<dbReference type="SUPFAM" id="SSF53254">
    <property type="entry name" value="Phosphoglycerate mutase-like"/>
    <property type="match status" value="1"/>
</dbReference>
<accession>A0ABW8UET3</accession>
<dbReference type="Proteomes" id="UP001625389">
    <property type="component" value="Unassembled WGS sequence"/>
</dbReference>
<dbReference type="SMART" id="SM00855">
    <property type="entry name" value="PGAM"/>
    <property type="match status" value="1"/>
</dbReference>
<evidence type="ECO:0000313" key="3">
    <source>
        <dbReference type="Proteomes" id="UP001625389"/>
    </source>
</evidence>
<dbReference type="PANTHER" id="PTHR46517:SF1">
    <property type="entry name" value="FRUCTOSE-2,6-BISPHOSPHATASE TIGAR"/>
    <property type="match status" value="1"/>
</dbReference>
<proteinExistence type="predicted"/>
<evidence type="ECO:0000256" key="1">
    <source>
        <dbReference type="ARBA" id="ARBA00022801"/>
    </source>
</evidence>